<name>A0A151JVU7_9HYME</name>
<gene>
    <name evidence="1" type="ORF">ALC56_08094</name>
</gene>
<protein>
    <submittedName>
        <fullName evidence="1">Uncharacterized protein</fullName>
    </submittedName>
</protein>
<keyword evidence="2" id="KW-1185">Reference proteome</keyword>
<dbReference type="InterPro" id="IPR036397">
    <property type="entry name" value="RNaseH_sf"/>
</dbReference>
<evidence type="ECO:0000313" key="1">
    <source>
        <dbReference type="EMBL" id="KYN37532.1"/>
    </source>
</evidence>
<dbReference type="PANTHER" id="PTHR47326:SF1">
    <property type="entry name" value="HTH PSQ-TYPE DOMAIN-CONTAINING PROTEIN"/>
    <property type="match status" value="1"/>
</dbReference>
<dbReference type="Gene3D" id="3.30.420.10">
    <property type="entry name" value="Ribonuclease H-like superfamily/Ribonuclease H"/>
    <property type="match status" value="1"/>
</dbReference>
<dbReference type="AlphaFoldDB" id="A0A151JVU7"/>
<organism evidence="1 2">
    <name type="scientific">Trachymyrmex septentrionalis</name>
    <dbReference type="NCBI Taxonomy" id="34720"/>
    <lineage>
        <taxon>Eukaryota</taxon>
        <taxon>Metazoa</taxon>
        <taxon>Ecdysozoa</taxon>
        <taxon>Arthropoda</taxon>
        <taxon>Hexapoda</taxon>
        <taxon>Insecta</taxon>
        <taxon>Pterygota</taxon>
        <taxon>Neoptera</taxon>
        <taxon>Endopterygota</taxon>
        <taxon>Hymenoptera</taxon>
        <taxon>Apocrita</taxon>
        <taxon>Aculeata</taxon>
        <taxon>Formicoidea</taxon>
        <taxon>Formicidae</taxon>
        <taxon>Myrmicinae</taxon>
        <taxon>Trachymyrmex</taxon>
    </lineage>
</organism>
<evidence type="ECO:0000313" key="2">
    <source>
        <dbReference type="Proteomes" id="UP000078541"/>
    </source>
</evidence>
<dbReference type="Proteomes" id="UP000078541">
    <property type="component" value="Unassembled WGS sequence"/>
</dbReference>
<proteinExistence type="predicted"/>
<accession>A0A151JVU7</accession>
<dbReference type="GO" id="GO:0003676">
    <property type="term" value="F:nucleic acid binding"/>
    <property type="evidence" value="ECO:0007669"/>
    <property type="project" value="InterPro"/>
</dbReference>
<dbReference type="EMBL" id="KQ981697">
    <property type="protein sequence ID" value="KYN37532.1"/>
    <property type="molecule type" value="Genomic_DNA"/>
</dbReference>
<reference evidence="1 2" key="1">
    <citation type="submission" date="2016-03" db="EMBL/GenBank/DDBJ databases">
        <title>Trachymyrmex septentrionalis WGS genome.</title>
        <authorList>
            <person name="Nygaard S."/>
            <person name="Hu H."/>
            <person name="Boomsma J."/>
            <person name="Zhang G."/>
        </authorList>
    </citation>
    <scope>NUCLEOTIDE SEQUENCE [LARGE SCALE GENOMIC DNA]</scope>
    <source>
        <strain evidence="1">Tsep2-gDNA-1</strain>
        <tissue evidence="1">Whole body</tissue>
    </source>
</reference>
<dbReference type="PANTHER" id="PTHR47326">
    <property type="entry name" value="TRANSPOSABLE ELEMENT TC3 TRANSPOSASE-LIKE PROTEIN"/>
    <property type="match status" value="1"/>
</dbReference>
<dbReference type="STRING" id="34720.A0A151JVU7"/>
<sequence length="184" mass="22390">MDFWGKLGGMNRMIVEEYRERFFLRVRQKTWVKEIEGEGKEVAEEMKVFEAEEDKALDVVLSFVENLHSFIRNVTQQNDIGLTGEVNRHNCRYWNNENPHWMIESHLQHPQKFNIFFPNRWIERRDPTEWPPQSSDLALLDYIFWRYLKNKVCIIKPNDLDNLCRRIVNETRYILQKYHTRASQ</sequence>